<keyword evidence="1" id="KW-0472">Membrane</keyword>
<dbReference type="EMBL" id="HBUF01567040">
    <property type="protein sequence ID" value="CAG6764947.1"/>
    <property type="molecule type" value="Transcribed_RNA"/>
</dbReference>
<keyword evidence="1" id="KW-1133">Transmembrane helix</keyword>
<name>A0A8D9AIH4_9HEMI</name>
<evidence type="ECO:0000256" key="1">
    <source>
        <dbReference type="SAM" id="Phobius"/>
    </source>
</evidence>
<sequence length="103" mass="11908">MNNSHLGRVRKTGMSNFLIYKVTHHVNQYFGVSILILITLYISSQYTLYIVPGLLTYTASTLNVIHFLIYKVTSCQSIFRRLHSNSHHPLYVLHRIPPVCPVH</sequence>
<dbReference type="AlphaFoldDB" id="A0A8D9AIH4"/>
<evidence type="ECO:0000313" key="2">
    <source>
        <dbReference type="EMBL" id="CAG6764947.1"/>
    </source>
</evidence>
<feature type="transmembrane region" description="Helical" evidence="1">
    <location>
        <begin position="49"/>
        <end position="70"/>
    </location>
</feature>
<keyword evidence="1" id="KW-0812">Transmembrane</keyword>
<protein>
    <submittedName>
        <fullName evidence="2">Uncharacterized protein</fullName>
    </submittedName>
</protein>
<organism evidence="2">
    <name type="scientific">Cacopsylla melanoneura</name>
    <dbReference type="NCBI Taxonomy" id="428564"/>
    <lineage>
        <taxon>Eukaryota</taxon>
        <taxon>Metazoa</taxon>
        <taxon>Ecdysozoa</taxon>
        <taxon>Arthropoda</taxon>
        <taxon>Hexapoda</taxon>
        <taxon>Insecta</taxon>
        <taxon>Pterygota</taxon>
        <taxon>Neoptera</taxon>
        <taxon>Paraneoptera</taxon>
        <taxon>Hemiptera</taxon>
        <taxon>Sternorrhyncha</taxon>
        <taxon>Psylloidea</taxon>
        <taxon>Psyllidae</taxon>
        <taxon>Psyllinae</taxon>
        <taxon>Cacopsylla</taxon>
    </lineage>
</organism>
<reference evidence="2" key="1">
    <citation type="submission" date="2021-05" db="EMBL/GenBank/DDBJ databases">
        <authorList>
            <person name="Alioto T."/>
            <person name="Alioto T."/>
            <person name="Gomez Garrido J."/>
        </authorList>
    </citation>
    <scope>NUCLEOTIDE SEQUENCE</scope>
</reference>
<accession>A0A8D9AIH4</accession>
<proteinExistence type="predicted"/>
<feature type="transmembrane region" description="Helical" evidence="1">
    <location>
        <begin position="26"/>
        <end position="43"/>
    </location>
</feature>